<comment type="caution">
    <text evidence="1">The sequence shown here is derived from an EMBL/GenBank/DDBJ whole genome shotgun (WGS) entry which is preliminary data.</text>
</comment>
<name>A0ACB7XM74_9ERIC</name>
<accession>A0ACB7XM74</accession>
<dbReference type="Proteomes" id="UP000828048">
    <property type="component" value="Chromosome 1"/>
</dbReference>
<protein>
    <submittedName>
        <fullName evidence="1">Uncharacterized protein</fullName>
    </submittedName>
</protein>
<organism evidence="1 2">
    <name type="scientific">Vaccinium darrowii</name>
    <dbReference type="NCBI Taxonomy" id="229202"/>
    <lineage>
        <taxon>Eukaryota</taxon>
        <taxon>Viridiplantae</taxon>
        <taxon>Streptophyta</taxon>
        <taxon>Embryophyta</taxon>
        <taxon>Tracheophyta</taxon>
        <taxon>Spermatophyta</taxon>
        <taxon>Magnoliopsida</taxon>
        <taxon>eudicotyledons</taxon>
        <taxon>Gunneridae</taxon>
        <taxon>Pentapetalae</taxon>
        <taxon>asterids</taxon>
        <taxon>Ericales</taxon>
        <taxon>Ericaceae</taxon>
        <taxon>Vaccinioideae</taxon>
        <taxon>Vaccinieae</taxon>
        <taxon>Vaccinium</taxon>
    </lineage>
</organism>
<reference evidence="1 2" key="1">
    <citation type="journal article" date="2021" name="Hortic Res">
        <title>High-quality reference genome and annotation aids understanding of berry development for evergreen blueberry (Vaccinium darrowii).</title>
        <authorList>
            <person name="Yu J."/>
            <person name="Hulse-Kemp A.M."/>
            <person name="Babiker E."/>
            <person name="Staton M."/>
        </authorList>
    </citation>
    <scope>NUCLEOTIDE SEQUENCE [LARGE SCALE GENOMIC DNA]</scope>
    <source>
        <strain evidence="2">cv. NJ 8807/NJ 8810</strain>
        <tissue evidence="1">Young leaf</tissue>
    </source>
</reference>
<evidence type="ECO:0000313" key="1">
    <source>
        <dbReference type="EMBL" id="KAH7842031.1"/>
    </source>
</evidence>
<keyword evidence="2" id="KW-1185">Reference proteome</keyword>
<gene>
    <name evidence="1" type="ORF">Vadar_000674</name>
</gene>
<dbReference type="EMBL" id="CM037151">
    <property type="protein sequence ID" value="KAH7842031.1"/>
    <property type="molecule type" value="Genomic_DNA"/>
</dbReference>
<sequence>MDPTGKPNNLLNMSIGPISVDQDSNLKEANFVECFGKENTGASNYFAFGAETSRALTLPSGGLKKYGHSKKSLGKIDPRSKKTGNETTGILGKRRSLPNEDQSATAQLEQGRMVGIYASTTLVERRGMWRHLAQKVALAQEPCAIVGNFNFILTNEKSGGEDKEQSELQDFQHFLEDNELIDIGYVGYPFTWNNKRGGRANIQMRLDRAVANPRWRMEFPIGSLHHLPAGAPIIVQFFSDLGLAHSWVKVVLYSAENQVVPKEVQTLEDSSKSELSSTHEIIADRLVHEYEKEEFNASEYRKVEDEMKQATAEEEYWRCKSRVSWLKLGG</sequence>
<proteinExistence type="predicted"/>
<evidence type="ECO:0000313" key="2">
    <source>
        <dbReference type="Proteomes" id="UP000828048"/>
    </source>
</evidence>